<dbReference type="RefSeq" id="WP_281814517.1">
    <property type="nucleotide sequence ID" value="NZ_BRLB01000003.1"/>
</dbReference>
<dbReference type="InterPro" id="IPR030392">
    <property type="entry name" value="S74_ICA"/>
</dbReference>
<evidence type="ECO:0000259" key="1">
    <source>
        <dbReference type="PROSITE" id="PS51688"/>
    </source>
</evidence>
<dbReference type="EMBL" id="BRLB01000003">
    <property type="protein sequence ID" value="GKX29202.1"/>
    <property type="molecule type" value="Genomic_DNA"/>
</dbReference>
<dbReference type="AlphaFoldDB" id="A0A9W5Y973"/>
<proteinExistence type="predicted"/>
<protein>
    <recommendedName>
        <fullName evidence="1">Peptidase S74 domain-containing protein</fullName>
    </recommendedName>
</protein>
<accession>A0A9W5Y973</accession>
<keyword evidence="3" id="KW-1185">Reference proteome</keyword>
<feature type="domain" description="Peptidase S74" evidence="1">
    <location>
        <begin position="380"/>
        <end position="505"/>
    </location>
</feature>
<organism evidence="2 3">
    <name type="scientific">Vallitalea longa</name>
    <dbReference type="NCBI Taxonomy" id="2936439"/>
    <lineage>
        <taxon>Bacteria</taxon>
        <taxon>Bacillati</taxon>
        <taxon>Bacillota</taxon>
        <taxon>Clostridia</taxon>
        <taxon>Lachnospirales</taxon>
        <taxon>Vallitaleaceae</taxon>
        <taxon>Vallitalea</taxon>
    </lineage>
</organism>
<name>A0A9W5Y973_9FIRM</name>
<reference evidence="2" key="1">
    <citation type="submission" date="2022-06" db="EMBL/GenBank/DDBJ databases">
        <title>Vallitalea longa sp. nov., an anaerobic bacterium isolated from marine sediment.</title>
        <authorList>
            <person name="Hirano S."/>
            <person name="Terahara T."/>
            <person name="Mori K."/>
            <person name="Hamada M."/>
            <person name="Matsumoto R."/>
            <person name="Kobayashi T."/>
        </authorList>
    </citation>
    <scope>NUCLEOTIDE SEQUENCE</scope>
    <source>
        <strain evidence="2">SH18-1</strain>
    </source>
</reference>
<sequence>MHTTSNLKLKKPEGTDVVNIEDINSNMDKLDVEVAKKVSHSTDGRMSKEDKTKLDGIASGANKYVHPSTHSIDMISETSSKKVMTSSERSKLAGIASGANKYVHPSTHSIDMIKETSSKKVMTSSERSKLAGIASGANKYVHPSKHSAGVITQDSSHRFVTDSEKSSWNSKADGAPIKVDDDVEARNTIIGYSTFENNTTGVYNTAIGYGTLKHNTTGFNNDALGVSALNSNTTGVHNTAMGSVTLSCNTTGRCNTATGSCALKSNTTGTYNTATGRCALENNTTGAYNTGIGYNALENNTTGDDNIAIGYDALEHNTTGNRNTAIGYNALWSIINDKIEENFSNCSGLGAFARVSASNQVQLGDSDTTTYAFGSVQNRSDKRDKADIQDTNLGLDFILKLRPVEYRWDYRDSYIEEVEDENGDKTLKPIPKDGSKKGKRFHQGFIAQEVKDVIDNTGIDFAGYQDHSINGGCDVLSLGYTEFIAPMVKAIQEQQQIIDDLKKRIEILESR</sequence>
<evidence type="ECO:0000313" key="2">
    <source>
        <dbReference type="EMBL" id="GKX29202.1"/>
    </source>
</evidence>
<evidence type="ECO:0000313" key="3">
    <source>
        <dbReference type="Proteomes" id="UP001144256"/>
    </source>
</evidence>
<dbReference type="Gene3D" id="1.10.10.10">
    <property type="entry name" value="Winged helix-like DNA-binding domain superfamily/Winged helix DNA-binding domain"/>
    <property type="match status" value="1"/>
</dbReference>
<dbReference type="Proteomes" id="UP001144256">
    <property type="component" value="Unassembled WGS sequence"/>
</dbReference>
<gene>
    <name evidence="2" type="ORF">SH1V18_16820</name>
</gene>
<dbReference type="PROSITE" id="PS51688">
    <property type="entry name" value="ICA"/>
    <property type="match status" value="1"/>
</dbReference>
<dbReference type="InterPro" id="IPR036388">
    <property type="entry name" value="WH-like_DNA-bd_sf"/>
</dbReference>
<dbReference type="Pfam" id="PF13884">
    <property type="entry name" value="Peptidase_S74"/>
    <property type="match status" value="1"/>
</dbReference>
<comment type="caution">
    <text evidence="2">The sequence shown here is derived from an EMBL/GenBank/DDBJ whole genome shotgun (WGS) entry which is preliminary data.</text>
</comment>